<evidence type="ECO:0000256" key="16">
    <source>
        <dbReference type="SAM" id="MobiDB-lite"/>
    </source>
</evidence>
<feature type="binding site" evidence="14 15">
    <location>
        <position position="202"/>
    </location>
    <ligand>
        <name>a divalent metal cation</name>
        <dbReference type="ChEBI" id="CHEBI:60240"/>
    </ligand>
</feature>
<dbReference type="InterPro" id="IPR001352">
    <property type="entry name" value="RNase_HII/HIII"/>
</dbReference>
<dbReference type="InterPro" id="IPR036397">
    <property type="entry name" value="RNaseH_sf"/>
</dbReference>
<dbReference type="RefSeq" id="WP_206898383.1">
    <property type="nucleotide sequence ID" value="NZ_JAFLWI010000006.1"/>
</dbReference>
<dbReference type="NCBIfam" id="TIGR00716">
    <property type="entry name" value="rnhC"/>
    <property type="match status" value="1"/>
</dbReference>
<feature type="domain" description="RNase H type-2" evidence="17">
    <location>
        <begin position="92"/>
        <end position="306"/>
    </location>
</feature>
<dbReference type="Pfam" id="PF11858">
    <property type="entry name" value="DUF3378"/>
    <property type="match status" value="1"/>
</dbReference>
<evidence type="ECO:0000313" key="19">
    <source>
        <dbReference type="Proteomes" id="UP000664832"/>
    </source>
</evidence>
<evidence type="ECO:0000256" key="7">
    <source>
        <dbReference type="ARBA" id="ARBA00021407"/>
    </source>
</evidence>
<comment type="cofactor">
    <cofactor evidence="14 15">
        <name>Mn(2+)</name>
        <dbReference type="ChEBI" id="CHEBI:29035"/>
    </cofactor>
    <cofactor evidence="14 15">
        <name>Mg(2+)</name>
        <dbReference type="ChEBI" id="CHEBI:18420"/>
    </cofactor>
    <text evidence="14 15">Manganese or magnesium. Binds 1 divalent metal ion per monomer in the absence of substrate. May bind a second metal ion after substrate binding.</text>
</comment>
<evidence type="ECO:0000256" key="8">
    <source>
        <dbReference type="ARBA" id="ARBA00022490"/>
    </source>
</evidence>
<keyword evidence="9 14" id="KW-0540">Nuclease</keyword>
<organism evidence="18 19">
    <name type="scientific">Candidatus Enterococcus courvalinii</name>
    <dbReference type="NCBI Taxonomy" id="2815329"/>
    <lineage>
        <taxon>Bacteria</taxon>
        <taxon>Bacillati</taxon>
        <taxon>Bacillota</taxon>
        <taxon>Bacilli</taxon>
        <taxon>Lactobacillales</taxon>
        <taxon>Enterococcaceae</taxon>
        <taxon>Enterococcus</taxon>
    </lineage>
</organism>
<keyword evidence="8 14" id="KW-0963">Cytoplasm</keyword>
<dbReference type="CDD" id="cd06590">
    <property type="entry name" value="RNase_HII_bacteria_HIII_like"/>
    <property type="match status" value="1"/>
</dbReference>
<evidence type="ECO:0000256" key="13">
    <source>
        <dbReference type="ARBA" id="ARBA00022842"/>
    </source>
</evidence>
<evidence type="ECO:0000256" key="12">
    <source>
        <dbReference type="ARBA" id="ARBA00022801"/>
    </source>
</evidence>
<evidence type="ECO:0000256" key="2">
    <source>
        <dbReference type="ARBA" id="ARBA00001946"/>
    </source>
</evidence>
<comment type="caution">
    <text evidence="18">The sequence shown here is derived from an EMBL/GenBank/DDBJ whole genome shotgun (WGS) entry which is preliminary data.</text>
</comment>
<evidence type="ECO:0000256" key="15">
    <source>
        <dbReference type="PROSITE-ProRule" id="PRU01319"/>
    </source>
</evidence>
<protein>
    <recommendedName>
        <fullName evidence="7 14">Ribonuclease HIII</fullName>
        <shortName evidence="14">RNase HIII</shortName>
        <ecNumber evidence="6 14">3.1.26.4</ecNumber>
    </recommendedName>
</protein>
<feature type="binding site" evidence="14 15">
    <location>
        <position position="98"/>
    </location>
    <ligand>
        <name>a divalent metal cation</name>
        <dbReference type="ChEBI" id="CHEBI:60240"/>
    </ligand>
</feature>
<sequence>MSNVIIKVSESKMNEMKNAYQVNLLQKKIPYTTFSAKKNGTTITAYTSGKVMFQGANAEQEASRWGSPNMSSPVKKTNSRSSSSLPNNISQLSVLGSDEVGNGSYFGPVTVCAAYVDRKHLEILKNLGVRDSKELKDAQIIQLAKVLKKTIPYQLLVLTPKKYNEIQPEYNAVRMKVALHNQAIYLLLQKISPTKPEAILIDQFTPEANFNKYARLEKNKIQEKLYFVTKGEQYHLAVAAASIISRASFLEELDKASAELGITLPSGAGSKSDVVAARVLKKGGLPLLANYAKLHFANTQKAQKLI</sequence>
<dbReference type="PROSITE" id="PS51975">
    <property type="entry name" value="RNASE_H_2"/>
    <property type="match status" value="1"/>
</dbReference>
<dbReference type="PIRSF" id="PIRSF037748">
    <property type="entry name" value="RnhC"/>
    <property type="match status" value="1"/>
</dbReference>
<dbReference type="Pfam" id="PF01351">
    <property type="entry name" value="RNase_HII"/>
    <property type="match status" value="1"/>
</dbReference>
<feature type="binding site" evidence="14 15">
    <location>
        <position position="99"/>
    </location>
    <ligand>
        <name>a divalent metal cation</name>
        <dbReference type="ChEBI" id="CHEBI:60240"/>
    </ligand>
</feature>
<evidence type="ECO:0000256" key="6">
    <source>
        <dbReference type="ARBA" id="ARBA00012180"/>
    </source>
</evidence>
<keyword evidence="11 14" id="KW-0255">Endonuclease</keyword>
<accession>A0ABS3HYM8</accession>
<dbReference type="SUPFAM" id="SSF53098">
    <property type="entry name" value="Ribonuclease H-like"/>
    <property type="match status" value="1"/>
</dbReference>
<evidence type="ECO:0000259" key="17">
    <source>
        <dbReference type="PROSITE" id="PS51975"/>
    </source>
</evidence>
<evidence type="ECO:0000256" key="3">
    <source>
        <dbReference type="ARBA" id="ARBA00004065"/>
    </source>
</evidence>
<comment type="cofactor">
    <cofactor evidence="2">
        <name>Mg(2+)</name>
        <dbReference type="ChEBI" id="CHEBI:18420"/>
    </cofactor>
</comment>
<gene>
    <name evidence="14" type="primary">rnhC</name>
    <name evidence="18" type="ORF">JZO71_04390</name>
</gene>
<dbReference type="Gene3D" id="3.30.310.10">
    <property type="entry name" value="TATA-Binding Protein"/>
    <property type="match status" value="1"/>
</dbReference>
<evidence type="ECO:0000256" key="10">
    <source>
        <dbReference type="ARBA" id="ARBA00022723"/>
    </source>
</evidence>
<comment type="catalytic activity">
    <reaction evidence="1 14 15">
        <text>Endonucleolytic cleavage to 5'-phosphomonoester.</text>
        <dbReference type="EC" id="3.1.26.4"/>
    </reaction>
</comment>
<name>A0ABS3HYM8_9ENTE</name>
<evidence type="ECO:0000256" key="5">
    <source>
        <dbReference type="ARBA" id="ARBA00008378"/>
    </source>
</evidence>
<dbReference type="Proteomes" id="UP000664832">
    <property type="component" value="Unassembled WGS sequence"/>
</dbReference>
<keyword evidence="19" id="KW-1185">Reference proteome</keyword>
<dbReference type="EMBL" id="JAFLWI010000006">
    <property type="protein sequence ID" value="MBO0481564.1"/>
    <property type="molecule type" value="Genomic_DNA"/>
</dbReference>
<keyword evidence="12 14" id="KW-0378">Hydrolase</keyword>
<dbReference type="InterPro" id="IPR004641">
    <property type="entry name" value="RNase_HIII"/>
</dbReference>
<evidence type="ECO:0000313" key="18">
    <source>
        <dbReference type="EMBL" id="MBO0481564.1"/>
    </source>
</evidence>
<dbReference type="InterPro" id="IPR024568">
    <property type="entry name" value="RNase_HIII_N"/>
</dbReference>
<evidence type="ECO:0000256" key="11">
    <source>
        <dbReference type="ARBA" id="ARBA00022759"/>
    </source>
</evidence>
<dbReference type="InterPro" id="IPR024567">
    <property type="entry name" value="RNase_HII/HIII_dom"/>
</dbReference>
<keyword evidence="13 14" id="KW-0460">Magnesium</keyword>
<dbReference type="HAMAP" id="MF_00053">
    <property type="entry name" value="RNase_HIII"/>
    <property type="match status" value="1"/>
</dbReference>
<dbReference type="PANTHER" id="PTHR10954:SF23">
    <property type="entry name" value="RIBONUCLEASE"/>
    <property type="match status" value="1"/>
</dbReference>
<comment type="function">
    <text evidence="3 14">Endonuclease that specifically degrades the RNA of RNA-DNA hybrids.</text>
</comment>
<evidence type="ECO:0000256" key="9">
    <source>
        <dbReference type="ARBA" id="ARBA00022722"/>
    </source>
</evidence>
<dbReference type="InterPro" id="IPR012295">
    <property type="entry name" value="TBP_dom_sf"/>
</dbReference>
<evidence type="ECO:0000256" key="1">
    <source>
        <dbReference type="ARBA" id="ARBA00000077"/>
    </source>
</evidence>
<dbReference type="InterPro" id="IPR012337">
    <property type="entry name" value="RNaseH-like_sf"/>
</dbReference>
<dbReference type="GO" id="GO:0004523">
    <property type="term" value="F:RNA-DNA hybrid ribonuclease activity"/>
    <property type="evidence" value="ECO:0007669"/>
    <property type="project" value="UniProtKB-EC"/>
</dbReference>
<feature type="compositionally biased region" description="Low complexity" evidence="16">
    <location>
        <begin position="71"/>
        <end position="85"/>
    </location>
</feature>
<reference evidence="18 19" key="1">
    <citation type="submission" date="2021-03" db="EMBL/GenBank/DDBJ databases">
        <title>Enterococcal diversity collection.</title>
        <authorList>
            <person name="Gilmore M.S."/>
            <person name="Schwartzman J."/>
            <person name="Van Tyne D."/>
            <person name="Martin M."/>
            <person name="Earl A.M."/>
            <person name="Manson A.L."/>
            <person name="Straub T."/>
            <person name="Salamzade R."/>
            <person name="Saavedra J."/>
            <person name="Lebreton F."/>
            <person name="Prichula J."/>
            <person name="Schaufler K."/>
            <person name="Gaca A."/>
            <person name="Sgardioli B."/>
            <person name="Wagenaar J."/>
            <person name="Strong T."/>
        </authorList>
    </citation>
    <scope>NUCLEOTIDE SEQUENCE [LARGE SCALE GENOMIC DNA]</scope>
    <source>
        <strain evidence="18 19">MSG2901</strain>
    </source>
</reference>
<dbReference type="Gene3D" id="3.30.420.10">
    <property type="entry name" value="Ribonuclease H-like superfamily/Ribonuclease H"/>
    <property type="match status" value="1"/>
</dbReference>
<dbReference type="EC" id="3.1.26.4" evidence="6 14"/>
<comment type="similarity">
    <text evidence="5 14">Belongs to the RNase HII family. RnhC subfamily.</text>
</comment>
<feature type="region of interest" description="Disordered" evidence="16">
    <location>
        <begin position="61"/>
        <end position="85"/>
    </location>
</feature>
<dbReference type="CDD" id="cd14796">
    <property type="entry name" value="RNAse_HIII_N"/>
    <property type="match status" value="1"/>
</dbReference>
<evidence type="ECO:0000256" key="4">
    <source>
        <dbReference type="ARBA" id="ARBA00004496"/>
    </source>
</evidence>
<evidence type="ECO:0000256" key="14">
    <source>
        <dbReference type="HAMAP-Rule" id="MF_00053"/>
    </source>
</evidence>
<dbReference type="PANTHER" id="PTHR10954">
    <property type="entry name" value="RIBONUCLEASE H2 SUBUNIT A"/>
    <property type="match status" value="1"/>
</dbReference>
<proteinExistence type="inferred from homology"/>
<comment type="subcellular location">
    <subcellularLocation>
        <location evidence="4 14">Cytoplasm</location>
    </subcellularLocation>
</comment>
<keyword evidence="10 14" id="KW-0479">Metal-binding</keyword>